<protein>
    <recommendedName>
        <fullName evidence="3">prephenate dehydrogenase</fullName>
        <ecNumber evidence="3">1.3.1.12</ecNumber>
    </recommendedName>
</protein>
<dbReference type="PANTHER" id="PTHR21363">
    <property type="entry name" value="PREPHENATE DEHYDROGENASE"/>
    <property type="match status" value="1"/>
</dbReference>
<evidence type="ECO:0000259" key="10">
    <source>
        <dbReference type="PROSITE" id="PS51176"/>
    </source>
</evidence>
<evidence type="ECO:0000256" key="5">
    <source>
        <dbReference type="ARBA" id="ARBA00022605"/>
    </source>
</evidence>
<evidence type="ECO:0000313" key="12">
    <source>
        <dbReference type="Proteomes" id="UP000192708"/>
    </source>
</evidence>
<dbReference type="Proteomes" id="UP000192708">
    <property type="component" value="Unassembled WGS sequence"/>
</dbReference>
<evidence type="ECO:0000256" key="4">
    <source>
        <dbReference type="ARBA" id="ARBA00022498"/>
    </source>
</evidence>
<proteinExistence type="inferred from homology"/>
<reference evidence="11 12" key="1">
    <citation type="submission" date="2017-04" db="EMBL/GenBank/DDBJ databases">
        <authorList>
            <person name="Afonso C.L."/>
            <person name="Miller P.J."/>
            <person name="Scott M.A."/>
            <person name="Spackman E."/>
            <person name="Goraichik I."/>
            <person name="Dimitrov K.M."/>
            <person name="Suarez D.L."/>
            <person name="Swayne D.E."/>
        </authorList>
    </citation>
    <scope>NUCLEOTIDE SEQUENCE [LARGE SCALE GENOMIC DNA]</scope>
    <source>
        <strain evidence="11 12">VK13</strain>
    </source>
</reference>
<keyword evidence="6" id="KW-0560">Oxidoreductase</keyword>
<dbReference type="STRING" id="1938817.SAMN06296008_102198"/>
<evidence type="ECO:0000256" key="2">
    <source>
        <dbReference type="ARBA" id="ARBA00007964"/>
    </source>
</evidence>
<dbReference type="GO" id="GO:0070403">
    <property type="term" value="F:NAD+ binding"/>
    <property type="evidence" value="ECO:0007669"/>
    <property type="project" value="InterPro"/>
</dbReference>
<dbReference type="InterPro" id="IPR008927">
    <property type="entry name" value="6-PGluconate_DH-like_C_sf"/>
</dbReference>
<dbReference type="InterPro" id="IPR050812">
    <property type="entry name" value="Preph/Arog_dehydrog"/>
</dbReference>
<keyword evidence="5" id="KW-0028">Amino-acid biosynthesis</keyword>
<evidence type="ECO:0000256" key="9">
    <source>
        <dbReference type="ARBA" id="ARBA00049260"/>
    </source>
</evidence>
<evidence type="ECO:0000256" key="1">
    <source>
        <dbReference type="ARBA" id="ARBA00005067"/>
    </source>
</evidence>
<keyword evidence="4" id="KW-0827">Tyrosine biosynthesis</keyword>
<dbReference type="Pfam" id="PF02153">
    <property type="entry name" value="PDH_N"/>
    <property type="match status" value="1"/>
</dbReference>
<dbReference type="InterPro" id="IPR003099">
    <property type="entry name" value="Prephen_DH"/>
</dbReference>
<sequence length="297" mass="32131">MSATIQPLSPTQRMYPTVGIVGVGLIGGSLGLALQHHHLATQVLGSGRSAANMAEAIKIGAITQIATLSEIAEQAQLIVLCVPVAQTKAVLEQIQPQLRPETIIIDVGSTKSDVIAIAKEVLGEQIGQFIPCHPIAGGAQHGATAARVDLFEQRQFIICPLLENAPQAIQTVEKMWQQLGSTVFQMSALVHDHIFAAVSHLPHLLSYALMLQVANSEDAQAKFAHAGAGFRDFTRIAGSSPEMWRDITFANSEAILEQLDDYILILQHFKKLIQDGNSNQLEKLLNIASQSRNNWKG</sequence>
<dbReference type="GO" id="GO:0006571">
    <property type="term" value="P:tyrosine biosynthetic process"/>
    <property type="evidence" value="ECO:0007669"/>
    <property type="project" value="UniProtKB-KW"/>
</dbReference>
<dbReference type="InterPro" id="IPR046825">
    <property type="entry name" value="PDH_C"/>
</dbReference>
<comment type="pathway">
    <text evidence="1">Amino-acid biosynthesis; L-tyrosine biosynthesis; (4-hydroxyphenyl)pyruvate from prephenate (NAD(+) route): step 1/1.</text>
</comment>
<keyword evidence="8" id="KW-0057">Aromatic amino acid biosynthesis</keyword>
<dbReference type="RefSeq" id="WP_234986869.1">
    <property type="nucleotide sequence ID" value="NZ_FWXJ01000002.1"/>
</dbReference>
<dbReference type="SUPFAM" id="SSF51735">
    <property type="entry name" value="NAD(P)-binding Rossmann-fold domains"/>
    <property type="match status" value="1"/>
</dbReference>
<dbReference type="PROSITE" id="PS51176">
    <property type="entry name" value="PDH_ADH"/>
    <property type="match status" value="1"/>
</dbReference>
<feature type="domain" description="Prephenate/arogenate dehydrogenase" evidence="10">
    <location>
        <begin position="16"/>
        <end position="297"/>
    </location>
</feature>
<comment type="catalytic activity">
    <reaction evidence="9">
        <text>prephenate + NAD(+) = 3-(4-hydroxyphenyl)pyruvate + CO2 + NADH</text>
        <dbReference type="Rhea" id="RHEA:13869"/>
        <dbReference type="ChEBI" id="CHEBI:16526"/>
        <dbReference type="ChEBI" id="CHEBI:29934"/>
        <dbReference type="ChEBI" id="CHEBI:36242"/>
        <dbReference type="ChEBI" id="CHEBI:57540"/>
        <dbReference type="ChEBI" id="CHEBI:57945"/>
        <dbReference type="EC" id="1.3.1.12"/>
    </reaction>
</comment>
<keyword evidence="7" id="KW-0520">NAD</keyword>
<evidence type="ECO:0000256" key="6">
    <source>
        <dbReference type="ARBA" id="ARBA00023002"/>
    </source>
</evidence>
<accession>A0A1W1YB10</accession>
<organism evidence="11 12">
    <name type="scientific">Polynucleobacter kasalickyi</name>
    <dbReference type="NCBI Taxonomy" id="1938817"/>
    <lineage>
        <taxon>Bacteria</taxon>
        <taxon>Pseudomonadati</taxon>
        <taxon>Pseudomonadota</taxon>
        <taxon>Betaproteobacteria</taxon>
        <taxon>Burkholderiales</taxon>
        <taxon>Burkholderiaceae</taxon>
        <taxon>Polynucleobacter</taxon>
    </lineage>
</organism>
<dbReference type="PANTHER" id="PTHR21363:SF0">
    <property type="entry name" value="PREPHENATE DEHYDROGENASE [NADP(+)]"/>
    <property type="match status" value="1"/>
</dbReference>
<dbReference type="Gene3D" id="3.40.50.720">
    <property type="entry name" value="NAD(P)-binding Rossmann-like Domain"/>
    <property type="match status" value="1"/>
</dbReference>
<dbReference type="Gene3D" id="1.10.3660.10">
    <property type="entry name" value="6-phosphogluconate dehydrogenase C-terminal like domain"/>
    <property type="match status" value="1"/>
</dbReference>
<evidence type="ECO:0000256" key="7">
    <source>
        <dbReference type="ARBA" id="ARBA00023027"/>
    </source>
</evidence>
<dbReference type="GO" id="GO:0008977">
    <property type="term" value="F:prephenate dehydrogenase (NAD+) activity"/>
    <property type="evidence" value="ECO:0007669"/>
    <property type="project" value="UniProtKB-EC"/>
</dbReference>
<dbReference type="FunFam" id="3.40.50.720:FF:000208">
    <property type="entry name" value="Prephenate dehydrogenase"/>
    <property type="match status" value="1"/>
</dbReference>
<dbReference type="InterPro" id="IPR046826">
    <property type="entry name" value="PDH_N"/>
</dbReference>
<name>A0A1W1YB10_9BURK</name>
<dbReference type="FunFam" id="1.10.3660.10:FF:000003">
    <property type="entry name" value="Prephenate dehydrogenase"/>
    <property type="match status" value="1"/>
</dbReference>
<dbReference type="SUPFAM" id="SSF48179">
    <property type="entry name" value="6-phosphogluconate dehydrogenase C-terminal domain-like"/>
    <property type="match status" value="1"/>
</dbReference>
<evidence type="ECO:0000313" key="11">
    <source>
        <dbReference type="EMBL" id="SMC33346.1"/>
    </source>
</evidence>
<comment type="similarity">
    <text evidence="2">Belongs to the prephenate/arogenate dehydrogenase family.</text>
</comment>
<gene>
    <name evidence="11" type="ORF">SAMN06296008_102198</name>
</gene>
<dbReference type="AlphaFoldDB" id="A0A1W1YB10"/>
<keyword evidence="12" id="KW-1185">Reference proteome</keyword>
<evidence type="ECO:0000256" key="3">
    <source>
        <dbReference type="ARBA" id="ARBA00012068"/>
    </source>
</evidence>
<dbReference type="Pfam" id="PF20463">
    <property type="entry name" value="PDH_C"/>
    <property type="match status" value="1"/>
</dbReference>
<evidence type="ECO:0000256" key="8">
    <source>
        <dbReference type="ARBA" id="ARBA00023141"/>
    </source>
</evidence>
<dbReference type="InterPro" id="IPR036291">
    <property type="entry name" value="NAD(P)-bd_dom_sf"/>
</dbReference>
<dbReference type="EC" id="1.3.1.12" evidence="3"/>
<dbReference type="GO" id="GO:0004665">
    <property type="term" value="F:prephenate dehydrogenase (NADP+) activity"/>
    <property type="evidence" value="ECO:0007669"/>
    <property type="project" value="InterPro"/>
</dbReference>
<dbReference type="EMBL" id="FWXJ01000002">
    <property type="protein sequence ID" value="SMC33346.1"/>
    <property type="molecule type" value="Genomic_DNA"/>
</dbReference>